<dbReference type="Gene3D" id="3.40.50.300">
    <property type="entry name" value="P-loop containing nucleotide triphosphate hydrolases"/>
    <property type="match status" value="1"/>
</dbReference>
<name>G7GNB3_9ACTN</name>
<evidence type="ECO:0000313" key="7">
    <source>
        <dbReference type="Proteomes" id="UP000006023"/>
    </source>
</evidence>
<dbReference type="PROSITE" id="PS50893">
    <property type="entry name" value="ABC_TRANSPORTER_2"/>
    <property type="match status" value="1"/>
</dbReference>
<dbReference type="SUPFAM" id="SSF52540">
    <property type="entry name" value="P-loop containing nucleoside triphosphate hydrolases"/>
    <property type="match status" value="1"/>
</dbReference>
<protein>
    <submittedName>
        <fullName evidence="6">Putative ABC transporter ATP-binding protein</fullName>
    </submittedName>
</protein>
<dbReference type="PROSITE" id="PS00211">
    <property type="entry name" value="ABC_TRANSPORTER_1"/>
    <property type="match status" value="1"/>
</dbReference>
<dbReference type="InterPro" id="IPR017871">
    <property type="entry name" value="ABC_transporter-like_CS"/>
</dbReference>
<gene>
    <name evidence="6" type="ORF">GOAMR_26_00620</name>
</gene>
<dbReference type="InterPro" id="IPR003439">
    <property type="entry name" value="ABC_transporter-like_ATP-bd"/>
</dbReference>
<evidence type="ECO:0000256" key="4">
    <source>
        <dbReference type="ARBA" id="ARBA00022840"/>
    </source>
</evidence>
<dbReference type="AlphaFoldDB" id="G7GNB3"/>
<sequence length="240" mass="25011">MTTAAAPGIGIDRVSVRLGHREVLSEVTLTVGRGEIVYLLGRNGAGKSTLLRAIAGIVPVCSGAITVNGGDLARSARPLTELGTHLHPDGFHPGHTGVRHLRWLATASGIDQKRVRAVLDDVGLTQAAGERISGYSLGMRQRLGIAGALLGDAPTLILDEPLNGLDIMGIRWVREMLAGLAAEGRAVLVASHLFDEVARSGHRVVVVDGGTVVADATVGEFITGHSSLEDAYLTAVGQSR</sequence>
<keyword evidence="7" id="KW-1185">Reference proteome</keyword>
<evidence type="ECO:0000259" key="5">
    <source>
        <dbReference type="PROSITE" id="PS50893"/>
    </source>
</evidence>
<dbReference type="STRING" id="1075090.GOAMR_26_00620"/>
<dbReference type="EMBL" id="BAED01000026">
    <property type="protein sequence ID" value="GAB05088.1"/>
    <property type="molecule type" value="Genomic_DNA"/>
</dbReference>
<evidence type="ECO:0000256" key="1">
    <source>
        <dbReference type="ARBA" id="ARBA00005417"/>
    </source>
</evidence>
<dbReference type="PANTHER" id="PTHR43335:SF4">
    <property type="entry name" value="ABC TRANSPORTER, ATP-BINDING PROTEIN"/>
    <property type="match status" value="1"/>
</dbReference>
<keyword evidence="2" id="KW-0813">Transport</keyword>
<dbReference type="RefSeq" id="WP_005185429.1">
    <property type="nucleotide sequence ID" value="NZ_BAED01000026.1"/>
</dbReference>
<dbReference type="Proteomes" id="UP000006023">
    <property type="component" value="Unassembled WGS sequence"/>
</dbReference>
<dbReference type="InterPro" id="IPR027417">
    <property type="entry name" value="P-loop_NTPase"/>
</dbReference>
<keyword evidence="3" id="KW-0547">Nucleotide-binding</keyword>
<organism evidence="6 7">
    <name type="scientific">Gordonia amarae NBRC 15530</name>
    <dbReference type="NCBI Taxonomy" id="1075090"/>
    <lineage>
        <taxon>Bacteria</taxon>
        <taxon>Bacillati</taxon>
        <taxon>Actinomycetota</taxon>
        <taxon>Actinomycetes</taxon>
        <taxon>Mycobacteriales</taxon>
        <taxon>Gordoniaceae</taxon>
        <taxon>Gordonia</taxon>
    </lineage>
</organism>
<accession>G7GNB3</accession>
<dbReference type="eggNOG" id="COG1131">
    <property type="taxonomic scope" value="Bacteria"/>
</dbReference>
<comment type="similarity">
    <text evidence="1">Belongs to the ABC transporter superfamily.</text>
</comment>
<evidence type="ECO:0000256" key="3">
    <source>
        <dbReference type="ARBA" id="ARBA00022741"/>
    </source>
</evidence>
<comment type="caution">
    <text evidence="6">The sequence shown here is derived from an EMBL/GenBank/DDBJ whole genome shotgun (WGS) entry which is preliminary data.</text>
</comment>
<dbReference type="Pfam" id="PF00005">
    <property type="entry name" value="ABC_tran"/>
    <property type="match status" value="1"/>
</dbReference>
<dbReference type="PANTHER" id="PTHR43335">
    <property type="entry name" value="ABC TRANSPORTER, ATP-BINDING PROTEIN"/>
    <property type="match status" value="1"/>
</dbReference>
<feature type="domain" description="ABC transporter" evidence="5">
    <location>
        <begin position="9"/>
        <end position="234"/>
    </location>
</feature>
<proteinExistence type="inferred from homology"/>
<dbReference type="InterPro" id="IPR003593">
    <property type="entry name" value="AAA+_ATPase"/>
</dbReference>
<dbReference type="SMART" id="SM00382">
    <property type="entry name" value="AAA"/>
    <property type="match status" value="1"/>
</dbReference>
<keyword evidence="4 6" id="KW-0067">ATP-binding</keyword>
<evidence type="ECO:0000313" key="6">
    <source>
        <dbReference type="EMBL" id="GAB05088.1"/>
    </source>
</evidence>
<dbReference type="GO" id="GO:0005524">
    <property type="term" value="F:ATP binding"/>
    <property type="evidence" value="ECO:0007669"/>
    <property type="project" value="UniProtKB-KW"/>
</dbReference>
<dbReference type="GO" id="GO:0016887">
    <property type="term" value="F:ATP hydrolysis activity"/>
    <property type="evidence" value="ECO:0007669"/>
    <property type="project" value="InterPro"/>
</dbReference>
<reference evidence="6 7" key="1">
    <citation type="submission" date="2011-11" db="EMBL/GenBank/DDBJ databases">
        <title>Whole genome shotgun sequence of Gordonia amarae NBRC 15530.</title>
        <authorList>
            <person name="Takarada H."/>
            <person name="Hosoyama A."/>
            <person name="Tsuchikane K."/>
            <person name="Katsumata H."/>
            <person name="Yamazaki S."/>
            <person name="Fujita N."/>
        </authorList>
    </citation>
    <scope>NUCLEOTIDE SEQUENCE [LARGE SCALE GENOMIC DNA]</scope>
    <source>
        <strain evidence="6 7">NBRC 15530</strain>
    </source>
</reference>
<evidence type="ECO:0000256" key="2">
    <source>
        <dbReference type="ARBA" id="ARBA00022448"/>
    </source>
</evidence>